<dbReference type="EMBL" id="LLXH01000190">
    <property type="protein sequence ID" value="PKC71001.1"/>
    <property type="molecule type" value="Genomic_DNA"/>
</dbReference>
<protein>
    <recommendedName>
        <fullName evidence="3">Protein kinase domain-containing protein</fullName>
    </recommendedName>
</protein>
<evidence type="ECO:0008006" key="3">
    <source>
        <dbReference type="Google" id="ProtNLM"/>
    </source>
</evidence>
<dbReference type="VEuPathDB" id="FungiDB:RhiirA1_454072"/>
<dbReference type="Proteomes" id="UP000232688">
    <property type="component" value="Unassembled WGS sequence"/>
</dbReference>
<proteinExistence type="predicted"/>
<accession>A0A2N0S622</accession>
<reference evidence="1 2" key="2">
    <citation type="submission" date="2017-10" db="EMBL/GenBank/DDBJ databases">
        <title>Genome analyses suggest a sexual origin of heterokaryosis in a supposedly ancient asexual fungus.</title>
        <authorList>
            <person name="Corradi N."/>
            <person name="Sedzielewska K."/>
            <person name="Noel J."/>
            <person name="Charron P."/>
            <person name="Farinelli L."/>
            <person name="Marton T."/>
            <person name="Kruger M."/>
            <person name="Pelin A."/>
            <person name="Brachmann A."/>
            <person name="Corradi N."/>
        </authorList>
    </citation>
    <scope>NUCLEOTIDE SEQUENCE [LARGE SCALE GENOMIC DNA]</scope>
    <source>
        <strain evidence="1 2">A1</strain>
    </source>
</reference>
<evidence type="ECO:0000313" key="1">
    <source>
        <dbReference type="EMBL" id="PKC71001.1"/>
    </source>
</evidence>
<gene>
    <name evidence="1" type="ORF">RhiirA1_454072</name>
</gene>
<name>A0A2N0S622_9GLOM</name>
<evidence type="ECO:0000313" key="2">
    <source>
        <dbReference type="Proteomes" id="UP000232688"/>
    </source>
</evidence>
<organism evidence="1 2">
    <name type="scientific">Rhizophagus irregularis</name>
    <dbReference type="NCBI Taxonomy" id="588596"/>
    <lineage>
        <taxon>Eukaryota</taxon>
        <taxon>Fungi</taxon>
        <taxon>Fungi incertae sedis</taxon>
        <taxon>Mucoromycota</taxon>
        <taxon>Glomeromycotina</taxon>
        <taxon>Glomeromycetes</taxon>
        <taxon>Glomerales</taxon>
        <taxon>Glomeraceae</taxon>
        <taxon>Rhizophagus</taxon>
    </lineage>
</organism>
<dbReference type="AlphaFoldDB" id="A0A2N0S622"/>
<reference evidence="1 2" key="1">
    <citation type="submission" date="2017-10" db="EMBL/GenBank/DDBJ databases">
        <title>Extensive intraspecific genome diversity in a model arbuscular mycorrhizal fungus.</title>
        <authorList>
            <person name="Chen E.C.H."/>
            <person name="Morin E."/>
            <person name="Baudet D."/>
            <person name="Noel J."/>
            <person name="Ndikumana S."/>
            <person name="Charron P."/>
            <person name="St-Onge C."/>
            <person name="Giorgi J."/>
            <person name="Grigoriev I.V."/>
            <person name="Roux C."/>
            <person name="Martin F.M."/>
            <person name="Corradi N."/>
        </authorList>
    </citation>
    <scope>NUCLEOTIDE SEQUENCE [LARGE SCALE GENOMIC DNA]</scope>
    <source>
        <strain evidence="1 2">A1</strain>
    </source>
</reference>
<dbReference type="Gene3D" id="1.10.10.1010">
    <property type="entry name" value="Intein homing endonuclease, domain IV"/>
    <property type="match status" value="1"/>
</dbReference>
<comment type="caution">
    <text evidence="1">The sequence shown here is derived from an EMBL/GenBank/DDBJ whole genome shotgun (WGS) entry which is preliminary data.</text>
</comment>
<sequence length="83" mass="9893">MDVYELESLANVLVLPVDDDINKLIQETKLSAINHYRVLKWIPYNKFYDIEYTAKGGFGKVYKAKWIDGYIHHWDNENQMEKI</sequence>